<evidence type="ECO:0000313" key="2">
    <source>
        <dbReference type="EMBL" id="WZN45980.1"/>
    </source>
</evidence>
<keyword evidence="1" id="KW-0046">Antibiotic resistance</keyword>
<name>A0ABZ2Z3B1_9BACT</name>
<proteinExistence type="predicted"/>
<evidence type="ECO:0000256" key="1">
    <source>
        <dbReference type="ARBA" id="ARBA00023251"/>
    </source>
</evidence>
<sequence length="245" mass="28056">MNRTIPILPCKDLDTLLDFYRQIGFEVTYRQKAPNPYAIVEKEGIRLDFYAISHHDPKTSYHTCYVLADEADRLYEQFTTGLRNKKGKLPTRGLPRISEIRDKAYGVREFMFSDPAGNCIRVGRKLDAPEDPTISAETAAAGKRLALVLDYAYRFEDDEGEFEKVPALLDKAIDRDRHLPCDNLFKVMSLRADYAIQLGELDVAERLLLEVRTHPLNAGQTRFHTVLQRVADLEAALREKKNPDK</sequence>
<reference evidence="2 3" key="1">
    <citation type="submission" date="2024-03" db="EMBL/GenBank/DDBJ databases">
        <title>Chitinophaga caseinilytica sp. nov., a casein hydrolysing bacterium isolated from forest soil.</title>
        <authorList>
            <person name="Lee D.S."/>
            <person name="Han D.M."/>
            <person name="Baek J.H."/>
            <person name="Choi D.G."/>
            <person name="Jeon J.H."/>
            <person name="Jeon C.O."/>
        </authorList>
    </citation>
    <scope>NUCLEOTIDE SEQUENCE [LARGE SCALE GENOMIC DNA]</scope>
    <source>
        <strain evidence="2 3">KACC 19118</strain>
    </source>
</reference>
<keyword evidence="3" id="KW-1185">Reference proteome</keyword>
<accession>A0ABZ2Z3B1</accession>
<gene>
    <name evidence="2" type="ORF">WJU22_24070</name>
</gene>
<dbReference type="SUPFAM" id="SSF54593">
    <property type="entry name" value="Glyoxalase/Bleomycin resistance protein/Dihydroxybiphenyl dioxygenase"/>
    <property type="match status" value="1"/>
</dbReference>
<dbReference type="RefSeq" id="WP_341840721.1">
    <property type="nucleotide sequence ID" value="NZ_CP149792.1"/>
</dbReference>
<evidence type="ECO:0000313" key="3">
    <source>
        <dbReference type="Proteomes" id="UP001449657"/>
    </source>
</evidence>
<protein>
    <submittedName>
        <fullName evidence="2">VOC family protein</fullName>
    </submittedName>
</protein>
<dbReference type="CDD" id="cd08349">
    <property type="entry name" value="BLMA_like"/>
    <property type="match status" value="1"/>
</dbReference>
<dbReference type="Gene3D" id="3.10.180.10">
    <property type="entry name" value="2,3-Dihydroxybiphenyl 1,2-Dioxygenase, domain 1"/>
    <property type="match status" value="1"/>
</dbReference>
<organism evidence="2 3">
    <name type="scientific">Chitinophaga caseinilytica</name>
    <dbReference type="NCBI Taxonomy" id="2267521"/>
    <lineage>
        <taxon>Bacteria</taxon>
        <taxon>Pseudomonadati</taxon>
        <taxon>Bacteroidota</taxon>
        <taxon>Chitinophagia</taxon>
        <taxon>Chitinophagales</taxon>
        <taxon>Chitinophagaceae</taxon>
        <taxon>Chitinophaga</taxon>
    </lineage>
</organism>
<dbReference type="Proteomes" id="UP001449657">
    <property type="component" value="Chromosome"/>
</dbReference>
<dbReference type="EMBL" id="CP150096">
    <property type="protein sequence ID" value="WZN45980.1"/>
    <property type="molecule type" value="Genomic_DNA"/>
</dbReference>
<dbReference type="InterPro" id="IPR000335">
    <property type="entry name" value="Bleomycin-R"/>
</dbReference>
<dbReference type="InterPro" id="IPR029068">
    <property type="entry name" value="Glyas_Bleomycin-R_OHBP_Dase"/>
</dbReference>